<feature type="transmembrane region" description="Helical" evidence="6">
    <location>
        <begin position="87"/>
        <end position="107"/>
    </location>
</feature>
<evidence type="ECO:0000313" key="9">
    <source>
        <dbReference type="Proteomes" id="UP000036908"/>
    </source>
</evidence>
<evidence type="ECO:0000313" key="8">
    <source>
        <dbReference type="EMBL" id="KOF01554.1"/>
    </source>
</evidence>
<evidence type="ECO:0000256" key="3">
    <source>
        <dbReference type="ARBA" id="ARBA00022723"/>
    </source>
</evidence>
<organism evidence="8 9">
    <name type="scientific">Roseivirga seohaensis subsp. aquiponti</name>
    <dbReference type="NCBI Taxonomy" id="1566026"/>
    <lineage>
        <taxon>Bacteria</taxon>
        <taxon>Pseudomonadati</taxon>
        <taxon>Bacteroidota</taxon>
        <taxon>Cytophagia</taxon>
        <taxon>Cytophagales</taxon>
        <taxon>Roseivirgaceae</taxon>
        <taxon>Roseivirga</taxon>
    </lineage>
</organism>
<proteinExistence type="predicted"/>
<dbReference type="InterPro" id="IPR006121">
    <property type="entry name" value="HMA_dom"/>
</dbReference>
<dbReference type="AlphaFoldDB" id="A0A0L8AGQ6"/>
<reference evidence="9" key="1">
    <citation type="submission" date="2014-11" db="EMBL/GenBank/DDBJ databases">
        <title>Genome sequencing of Roseivirga sp. D-25.</title>
        <authorList>
            <person name="Selvaratnam C."/>
            <person name="Thevarajoo S."/>
            <person name="Goh K.M."/>
            <person name="Eee R."/>
            <person name="Chan K.-G."/>
            <person name="Chong C.S."/>
        </authorList>
    </citation>
    <scope>NUCLEOTIDE SEQUENCE [LARGE SCALE GENOMIC DNA]</scope>
    <source>
        <strain evidence="9">D-25</strain>
    </source>
</reference>
<evidence type="ECO:0000256" key="5">
    <source>
        <dbReference type="ARBA" id="ARBA00023136"/>
    </source>
</evidence>
<feature type="domain" description="HMA" evidence="7">
    <location>
        <begin position="1"/>
        <end position="66"/>
    </location>
</feature>
<dbReference type="InterPro" id="IPR036163">
    <property type="entry name" value="HMA_dom_sf"/>
</dbReference>
<evidence type="ECO:0000256" key="6">
    <source>
        <dbReference type="SAM" id="Phobius"/>
    </source>
</evidence>
<dbReference type="SUPFAM" id="SSF55008">
    <property type="entry name" value="HMA, heavy metal-associated domain"/>
    <property type="match status" value="1"/>
</dbReference>
<keyword evidence="4 6" id="KW-1133">Transmembrane helix</keyword>
<dbReference type="Pfam" id="PF07291">
    <property type="entry name" value="MauE"/>
    <property type="match status" value="1"/>
</dbReference>
<feature type="transmembrane region" description="Helical" evidence="6">
    <location>
        <begin position="119"/>
        <end position="137"/>
    </location>
</feature>
<keyword evidence="2 6" id="KW-0812">Transmembrane</keyword>
<sequence>MEHQYQITGMTCEGCKAKVRRTLEAFSEVTEANINLADGIATIKMNSHVNTAQFQSALSEKGNYTISEVHSNPMNTMTMEEEPKGFFATYKPLLLIVTFIAGVSVLTQTPLDSFSGMLWMRYFMAGFFIVFSFFKLLNLQGFADSYRMYDIVAEKWKGWGYIYPFVELALGLAYLTNWNPNITNWTTVIVLGVSTIGVVKSNLNKRKIKCACLGDVFNLPMSTVTVVEDVTMVAMAAFMLNV</sequence>
<comment type="caution">
    <text evidence="8">The sequence shown here is derived from an EMBL/GenBank/DDBJ whole genome shotgun (WGS) entry which is preliminary data.</text>
</comment>
<dbReference type="GO" id="GO:0016020">
    <property type="term" value="C:membrane"/>
    <property type="evidence" value="ECO:0007669"/>
    <property type="project" value="UniProtKB-SubCell"/>
</dbReference>
<keyword evidence="5 6" id="KW-0472">Membrane</keyword>
<dbReference type="InterPro" id="IPR017969">
    <property type="entry name" value="Heavy-metal-associated_CS"/>
</dbReference>
<feature type="transmembrane region" description="Helical" evidence="6">
    <location>
        <begin position="182"/>
        <end position="199"/>
    </location>
</feature>
<dbReference type="Pfam" id="PF00403">
    <property type="entry name" value="HMA"/>
    <property type="match status" value="1"/>
</dbReference>
<comment type="subcellular location">
    <subcellularLocation>
        <location evidence="1">Membrane</location>
        <topology evidence="1">Multi-pass membrane protein</topology>
    </subcellularLocation>
</comment>
<dbReference type="PROSITE" id="PS01047">
    <property type="entry name" value="HMA_1"/>
    <property type="match status" value="1"/>
</dbReference>
<evidence type="ECO:0000256" key="2">
    <source>
        <dbReference type="ARBA" id="ARBA00022692"/>
    </source>
</evidence>
<dbReference type="InterPro" id="IPR009908">
    <property type="entry name" value="Methylamine_util_MauE"/>
</dbReference>
<dbReference type="PROSITE" id="PS50846">
    <property type="entry name" value="HMA_2"/>
    <property type="match status" value="1"/>
</dbReference>
<dbReference type="GO" id="GO:0030416">
    <property type="term" value="P:methylamine metabolic process"/>
    <property type="evidence" value="ECO:0007669"/>
    <property type="project" value="InterPro"/>
</dbReference>
<dbReference type="CDD" id="cd00371">
    <property type="entry name" value="HMA"/>
    <property type="match status" value="1"/>
</dbReference>
<gene>
    <name evidence="8" type="ORF">OB69_16940</name>
</gene>
<protein>
    <submittedName>
        <fullName evidence="8">Heavy metal transporter</fullName>
    </submittedName>
</protein>
<dbReference type="Gene3D" id="3.30.70.100">
    <property type="match status" value="1"/>
</dbReference>
<keyword evidence="3" id="KW-0479">Metal-binding</keyword>
<evidence type="ECO:0000256" key="1">
    <source>
        <dbReference type="ARBA" id="ARBA00004141"/>
    </source>
</evidence>
<dbReference type="OrthoDB" id="1521937at2"/>
<dbReference type="Proteomes" id="UP000036908">
    <property type="component" value="Unassembled WGS sequence"/>
</dbReference>
<dbReference type="RefSeq" id="WP_053224943.1">
    <property type="nucleotide sequence ID" value="NZ_JSVA01000022.1"/>
</dbReference>
<name>A0A0L8AGQ6_9BACT</name>
<evidence type="ECO:0000259" key="7">
    <source>
        <dbReference type="PROSITE" id="PS50846"/>
    </source>
</evidence>
<dbReference type="GO" id="GO:0046872">
    <property type="term" value="F:metal ion binding"/>
    <property type="evidence" value="ECO:0007669"/>
    <property type="project" value="UniProtKB-KW"/>
</dbReference>
<dbReference type="EMBL" id="JSVA01000022">
    <property type="protein sequence ID" value="KOF01554.1"/>
    <property type="molecule type" value="Genomic_DNA"/>
</dbReference>
<feature type="transmembrane region" description="Helical" evidence="6">
    <location>
        <begin position="158"/>
        <end position="176"/>
    </location>
</feature>
<evidence type="ECO:0000256" key="4">
    <source>
        <dbReference type="ARBA" id="ARBA00022989"/>
    </source>
</evidence>
<keyword evidence="9" id="KW-1185">Reference proteome</keyword>
<accession>A0A0L8AGQ6</accession>
<dbReference type="PATRIC" id="fig|1566026.4.peg.1826"/>